<evidence type="ECO:0000256" key="7">
    <source>
        <dbReference type="ARBA" id="ARBA00023078"/>
    </source>
</evidence>
<comment type="subcellular location">
    <subcellularLocation>
        <location evidence="9">Cellular thylakoid membrane</location>
        <topology evidence="9">Multi-pass membrane protein</topology>
    </subcellularLocation>
    <subcellularLocation>
        <location evidence="1">Membrane</location>
        <topology evidence="1">Multi-pass membrane protein</topology>
    </subcellularLocation>
</comment>
<sequence>MIPATFSLLAQAAPTTPAWSFQTAIIMITCNLFVIAIGRYAIQKPGAGPALPFSLPGLFEGFGVPELLATASFGHILGAGMILGLGNAGLL</sequence>
<dbReference type="NCBIfam" id="TIGR03049">
    <property type="entry name" value="PS_I_psaK"/>
    <property type="match status" value="1"/>
</dbReference>
<keyword evidence="3 9" id="KW-0602">Photosynthesis</keyword>
<keyword evidence="11" id="KW-1185">Reference proteome</keyword>
<dbReference type="GO" id="GO:0009522">
    <property type="term" value="C:photosystem I"/>
    <property type="evidence" value="ECO:0007669"/>
    <property type="project" value="UniProtKB-KW"/>
</dbReference>
<proteinExistence type="inferred from homology"/>
<dbReference type="HAMAP" id="MF_00474">
    <property type="entry name" value="PSI_PsaK"/>
    <property type="match status" value="1"/>
</dbReference>
<dbReference type="InterPro" id="IPR000549">
    <property type="entry name" value="PSI_PsaG/PsaK"/>
</dbReference>
<evidence type="ECO:0000256" key="2">
    <source>
        <dbReference type="ARBA" id="ARBA00006458"/>
    </source>
</evidence>
<keyword evidence="6 9" id="KW-1133">Transmembrane helix</keyword>
<dbReference type="GO" id="GO:0015979">
    <property type="term" value="P:photosynthesis"/>
    <property type="evidence" value="ECO:0007669"/>
    <property type="project" value="UniProtKB-UniRule"/>
</dbReference>
<comment type="similarity">
    <text evidence="2 9">Belongs to the PsaG/PsaK family.</text>
</comment>
<keyword evidence="4 9" id="KW-0812">Transmembrane</keyword>
<organism evidence="10 11">
    <name type="scientific">Leptolyngbya iicbica LK</name>
    <dbReference type="NCBI Taxonomy" id="2294035"/>
    <lineage>
        <taxon>Bacteria</taxon>
        <taxon>Bacillati</taxon>
        <taxon>Cyanobacteriota</taxon>
        <taxon>Cyanophyceae</taxon>
        <taxon>Leptolyngbyales</taxon>
        <taxon>Leptolyngbyaceae</taxon>
        <taxon>Leptolyngbya group</taxon>
        <taxon>Leptolyngbya</taxon>
        <taxon>Leptolyngbya iicbica</taxon>
    </lineage>
</organism>
<evidence type="ECO:0000256" key="3">
    <source>
        <dbReference type="ARBA" id="ARBA00022531"/>
    </source>
</evidence>
<protein>
    <recommendedName>
        <fullName evidence="9">Photosystem I reaction center subunit PsaK</fullName>
    </recommendedName>
    <alternativeName>
        <fullName evidence="9">Photosystem I subunit X</fullName>
    </alternativeName>
</protein>
<dbReference type="EMBL" id="QVFV01000001">
    <property type="protein sequence ID" value="RZM82707.1"/>
    <property type="molecule type" value="Genomic_DNA"/>
</dbReference>
<dbReference type="PROSITE" id="PS01026">
    <property type="entry name" value="PHOTOSYSTEM_I_PSAGK"/>
    <property type="match status" value="1"/>
</dbReference>
<dbReference type="InterPro" id="IPR017492">
    <property type="entry name" value="PSI_PsaK"/>
</dbReference>
<name>A0A4Q7EHV7_9CYAN</name>
<evidence type="ECO:0000256" key="1">
    <source>
        <dbReference type="ARBA" id="ARBA00004141"/>
    </source>
</evidence>
<dbReference type="AlphaFoldDB" id="A0A4Q7EHV7"/>
<dbReference type="InterPro" id="IPR035982">
    <property type="entry name" value="PSI_centre_PsaK_sf"/>
</dbReference>
<keyword evidence="8 9" id="KW-0472">Membrane</keyword>
<dbReference type="Proteomes" id="UP000292459">
    <property type="component" value="Unassembled WGS sequence"/>
</dbReference>
<dbReference type="RefSeq" id="WP_063776218.1">
    <property type="nucleotide sequence ID" value="NZ_QVFV01000001.1"/>
</dbReference>
<dbReference type="OrthoDB" id="561382at2"/>
<evidence type="ECO:0000256" key="9">
    <source>
        <dbReference type="HAMAP-Rule" id="MF_00474"/>
    </source>
</evidence>
<dbReference type="SUPFAM" id="SSF81563">
    <property type="entry name" value="Photosystem I reaction center subunit X, PsaK"/>
    <property type="match status" value="1"/>
</dbReference>
<evidence type="ECO:0000256" key="4">
    <source>
        <dbReference type="ARBA" id="ARBA00022692"/>
    </source>
</evidence>
<dbReference type="InterPro" id="IPR037101">
    <property type="entry name" value="PSI_PsaK_bact"/>
</dbReference>
<keyword evidence="7 9" id="KW-0793">Thylakoid</keyword>
<dbReference type="Gene3D" id="1.20.860.20">
    <property type="entry name" value="Photosystem I PsaK, reaction centre"/>
    <property type="match status" value="1"/>
</dbReference>
<accession>A0A4Q7EHV7</accession>
<evidence type="ECO:0000256" key="8">
    <source>
        <dbReference type="ARBA" id="ARBA00023136"/>
    </source>
</evidence>
<dbReference type="GO" id="GO:0031676">
    <property type="term" value="C:plasma membrane-derived thylakoid membrane"/>
    <property type="evidence" value="ECO:0007669"/>
    <property type="project" value="UniProtKB-SubCell"/>
</dbReference>
<evidence type="ECO:0000256" key="5">
    <source>
        <dbReference type="ARBA" id="ARBA00022836"/>
    </source>
</evidence>
<evidence type="ECO:0000256" key="6">
    <source>
        <dbReference type="ARBA" id="ARBA00022989"/>
    </source>
</evidence>
<dbReference type="Pfam" id="PF01241">
    <property type="entry name" value="PSI_PSAK"/>
    <property type="match status" value="1"/>
</dbReference>
<evidence type="ECO:0000313" key="10">
    <source>
        <dbReference type="EMBL" id="RZM82707.1"/>
    </source>
</evidence>
<evidence type="ECO:0000313" key="11">
    <source>
        <dbReference type="Proteomes" id="UP000292459"/>
    </source>
</evidence>
<gene>
    <name evidence="9 10" type="primary">psaK</name>
    <name evidence="10" type="ORF">DYY88_05650</name>
</gene>
<reference evidence="10 11" key="1">
    <citation type="submission" date="2018-11" db="EMBL/GenBank/DDBJ databases">
        <title>Whole genome sequencing of an environmental sample.</title>
        <authorList>
            <person name="Sarangi A.N."/>
            <person name="Singh D."/>
            <person name="Tripathy S."/>
        </authorList>
    </citation>
    <scope>NUCLEOTIDE SEQUENCE [LARGE SCALE GENOMIC DNA]</scope>
    <source>
        <strain evidence="10 11">Lakshadweep</strain>
    </source>
</reference>
<comment type="caution">
    <text evidence="10">The sequence shown here is derived from an EMBL/GenBank/DDBJ whole genome shotgun (WGS) entry which is preliminary data.</text>
</comment>
<keyword evidence="5 9" id="KW-0603">Photosystem I</keyword>